<evidence type="ECO:0000256" key="3">
    <source>
        <dbReference type="ARBA" id="ARBA00022837"/>
    </source>
</evidence>
<reference evidence="5 6" key="1">
    <citation type="submission" date="2020-11" db="EMBL/GenBank/DDBJ databases">
        <authorList>
            <person name="Wallbank WR R."/>
            <person name="Pardo Diaz C."/>
            <person name="Kozak K."/>
            <person name="Martin S."/>
            <person name="Jiggins C."/>
            <person name="Moest M."/>
            <person name="Warren A I."/>
            <person name="Generalovic N T."/>
            <person name="Byers J.R.P. K."/>
            <person name="Montejo-Kovacevich G."/>
            <person name="Yen C E."/>
        </authorList>
    </citation>
    <scope>NUCLEOTIDE SEQUENCE [LARGE SCALE GENOMIC DNA]</scope>
</reference>
<dbReference type="GO" id="GO:0005509">
    <property type="term" value="F:calcium ion binding"/>
    <property type="evidence" value="ECO:0007669"/>
    <property type="project" value="InterPro"/>
</dbReference>
<dbReference type="PROSITE" id="PS00018">
    <property type="entry name" value="EF_HAND_1"/>
    <property type="match status" value="1"/>
</dbReference>
<dbReference type="Proteomes" id="UP000594454">
    <property type="component" value="Chromosome 6"/>
</dbReference>
<dbReference type="InParanoid" id="A0A7R8Z321"/>
<dbReference type="Gene3D" id="1.10.238.10">
    <property type="entry name" value="EF-hand"/>
    <property type="match status" value="1"/>
</dbReference>
<dbReference type="PROSITE" id="PS50222">
    <property type="entry name" value="EF_HAND_2"/>
    <property type="match status" value="1"/>
</dbReference>
<dbReference type="InterPro" id="IPR011992">
    <property type="entry name" value="EF-hand-dom_pair"/>
</dbReference>
<keyword evidence="6" id="KW-1185">Reference proteome</keyword>
<keyword evidence="3" id="KW-0106">Calcium</keyword>
<evidence type="ECO:0000256" key="1">
    <source>
        <dbReference type="ARBA" id="ARBA00022723"/>
    </source>
</evidence>
<dbReference type="PANTHER" id="PTHR45942">
    <property type="entry name" value="PROTEIN PHOSPATASE 3 REGULATORY SUBUNIT B ALPHA ISOFORM TYPE 1"/>
    <property type="match status" value="1"/>
</dbReference>
<dbReference type="OrthoDB" id="191686at2759"/>
<dbReference type="Pfam" id="PF13499">
    <property type="entry name" value="EF-hand_7"/>
    <property type="match status" value="1"/>
</dbReference>
<organism evidence="5 6">
    <name type="scientific">Hermetia illucens</name>
    <name type="common">Black soldier fly</name>
    <dbReference type="NCBI Taxonomy" id="343691"/>
    <lineage>
        <taxon>Eukaryota</taxon>
        <taxon>Metazoa</taxon>
        <taxon>Ecdysozoa</taxon>
        <taxon>Arthropoda</taxon>
        <taxon>Hexapoda</taxon>
        <taxon>Insecta</taxon>
        <taxon>Pterygota</taxon>
        <taxon>Neoptera</taxon>
        <taxon>Endopterygota</taxon>
        <taxon>Diptera</taxon>
        <taxon>Brachycera</taxon>
        <taxon>Stratiomyomorpha</taxon>
        <taxon>Stratiomyidae</taxon>
        <taxon>Hermetiinae</taxon>
        <taxon>Hermetia</taxon>
    </lineage>
</organism>
<keyword evidence="1" id="KW-0479">Metal-binding</keyword>
<sequence length="209" mass="25055">MKLDLTLGAIEHQRFHTVYHTLQKKLHRTSKFKEKEIERFLITYYKFTLPAGKKSRQMTHSQFSTFYQIFLGVSELEWIDSVIAYVEPGSKKFISAEAYLKAMELWTFGSFEDKKQFCFTVYDRHRKGYITKEVLRKYCRNMVYGQTVEDTQEMTREYADFLLRKFDKDRDGRISFDDYSQTVNESPHLLEFLGQLCPDLTRLFETFQD</sequence>
<evidence type="ECO:0000313" key="6">
    <source>
        <dbReference type="Proteomes" id="UP000594454"/>
    </source>
</evidence>
<dbReference type="OMA" id="DNDGCVS"/>
<accession>A0A7R8Z321</accession>
<proteinExistence type="predicted"/>
<dbReference type="InterPro" id="IPR018247">
    <property type="entry name" value="EF_Hand_1_Ca_BS"/>
</dbReference>
<evidence type="ECO:0000313" key="5">
    <source>
        <dbReference type="EMBL" id="CAD7093468.1"/>
    </source>
</evidence>
<evidence type="ECO:0000259" key="4">
    <source>
        <dbReference type="PROSITE" id="PS50222"/>
    </source>
</evidence>
<dbReference type="AlphaFoldDB" id="A0A7R8Z321"/>
<gene>
    <name evidence="5" type="ORF">HERILL_LOCUS15747</name>
</gene>
<evidence type="ECO:0000256" key="2">
    <source>
        <dbReference type="ARBA" id="ARBA00022737"/>
    </source>
</evidence>
<dbReference type="InterPro" id="IPR002048">
    <property type="entry name" value="EF_hand_dom"/>
</dbReference>
<dbReference type="EMBL" id="LR899014">
    <property type="protein sequence ID" value="CAD7093468.1"/>
    <property type="molecule type" value="Genomic_DNA"/>
</dbReference>
<dbReference type="CDD" id="cd00051">
    <property type="entry name" value="EFh"/>
    <property type="match status" value="1"/>
</dbReference>
<protein>
    <recommendedName>
        <fullName evidence="4">EF-hand domain-containing protein</fullName>
    </recommendedName>
</protein>
<keyword evidence="2" id="KW-0677">Repeat</keyword>
<feature type="domain" description="EF-hand" evidence="4">
    <location>
        <begin position="154"/>
        <end position="189"/>
    </location>
</feature>
<name>A0A7R8Z321_HERIL</name>
<dbReference type="SUPFAM" id="SSF47473">
    <property type="entry name" value="EF-hand"/>
    <property type="match status" value="1"/>
</dbReference>